<dbReference type="PANTHER" id="PTHR33064">
    <property type="entry name" value="POL PROTEIN"/>
    <property type="match status" value="1"/>
</dbReference>
<keyword evidence="12" id="KW-1185">Reference proteome</keyword>
<feature type="domain" description="Reverse transcriptase RNase H-like" evidence="9">
    <location>
        <begin position="72"/>
        <end position="157"/>
    </location>
</feature>
<evidence type="ECO:0000256" key="6">
    <source>
        <dbReference type="ARBA" id="ARBA00022759"/>
    </source>
</evidence>
<dbReference type="EMBL" id="BTGU01000349">
    <property type="protein sequence ID" value="GMN66645.1"/>
    <property type="molecule type" value="Genomic_DNA"/>
</dbReference>
<keyword evidence="2" id="KW-0808">Transferase</keyword>
<reference evidence="10" key="1">
    <citation type="submission" date="2023-07" db="EMBL/GenBank/DDBJ databases">
        <title>draft genome sequence of fig (Ficus carica).</title>
        <authorList>
            <person name="Takahashi T."/>
            <person name="Nishimura K."/>
        </authorList>
    </citation>
    <scope>NUCLEOTIDE SEQUENCE</scope>
</reference>
<evidence type="ECO:0000313" key="12">
    <source>
        <dbReference type="Proteomes" id="UP001187192"/>
    </source>
</evidence>
<evidence type="ECO:0000313" key="10">
    <source>
        <dbReference type="EMBL" id="GMN66645.1"/>
    </source>
</evidence>
<gene>
    <name evidence="10" type="ORF">TIFTF001_035712</name>
    <name evidence="11" type="ORF">TIFTF001_035713</name>
</gene>
<keyword evidence="1" id="KW-0645">Protease</keyword>
<evidence type="ECO:0000256" key="3">
    <source>
        <dbReference type="ARBA" id="ARBA00022695"/>
    </source>
</evidence>
<keyword evidence="3" id="KW-0548">Nucleotidyltransferase</keyword>
<dbReference type="GO" id="GO:0006508">
    <property type="term" value="P:proteolysis"/>
    <property type="evidence" value="ECO:0007669"/>
    <property type="project" value="UniProtKB-KW"/>
</dbReference>
<accession>A0AA88E2W0</accession>
<keyword evidence="4" id="KW-0540">Nuclease</keyword>
<dbReference type="InterPro" id="IPR041373">
    <property type="entry name" value="RT_RNaseH"/>
</dbReference>
<dbReference type="InterPro" id="IPR043502">
    <property type="entry name" value="DNA/RNA_pol_sf"/>
</dbReference>
<dbReference type="Proteomes" id="UP001187192">
    <property type="component" value="Unassembled WGS sequence"/>
</dbReference>
<dbReference type="EMBL" id="BTGU01000349">
    <property type="protein sequence ID" value="GMN66650.1"/>
    <property type="molecule type" value="Genomic_DNA"/>
</dbReference>
<evidence type="ECO:0000256" key="2">
    <source>
        <dbReference type="ARBA" id="ARBA00022679"/>
    </source>
</evidence>
<dbReference type="Pfam" id="PF17917">
    <property type="entry name" value="RT_RNaseH"/>
    <property type="match status" value="1"/>
</dbReference>
<dbReference type="SUPFAM" id="SSF56672">
    <property type="entry name" value="DNA/RNA polymerases"/>
    <property type="match status" value="1"/>
</dbReference>
<dbReference type="GO" id="GO:0004519">
    <property type="term" value="F:endonuclease activity"/>
    <property type="evidence" value="ECO:0007669"/>
    <property type="project" value="UniProtKB-KW"/>
</dbReference>
<comment type="caution">
    <text evidence="10">The sequence shown here is derived from an EMBL/GenBank/DDBJ whole genome shotgun (WGS) entry which is preliminary data.</text>
</comment>
<evidence type="ECO:0000256" key="8">
    <source>
        <dbReference type="ARBA" id="ARBA00022918"/>
    </source>
</evidence>
<keyword evidence="6" id="KW-0255">Endonuclease</keyword>
<evidence type="ECO:0000256" key="1">
    <source>
        <dbReference type="ARBA" id="ARBA00022670"/>
    </source>
</evidence>
<dbReference type="PANTHER" id="PTHR33064:SF37">
    <property type="entry name" value="RIBONUCLEASE H"/>
    <property type="match status" value="1"/>
</dbReference>
<keyword evidence="5" id="KW-0064">Aspartyl protease</keyword>
<evidence type="ECO:0000256" key="7">
    <source>
        <dbReference type="ARBA" id="ARBA00022801"/>
    </source>
</evidence>
<proteinExistence type="predicted"/>
<dbReference type="GO" id="GO:0004190">
    <property type="term" value="F:aspartic-type endopeptidase activity"/>
    <property type="evidence" value="ECO:0007669"/>
    <property type="project" value="UniProtKB-KW"/>
</dbReference>
<protein>
    <recommendedName>
        <fullName evidence="9">Reverse transcriptase RNase H-like domain-containing protein</fullName>
    </recommendedName>
</protein>
<evidence type="ECO:0000313" key="11">
    <source>
        <dbReference type="EMBL" id="GMN66650.1"/>
    </source>
</evidence>
<evidence type="ECO:0000256" key="5">
    <source>
        <dbReference type="ARBA" id="ARBA00022750"/>
    </source>
</evidence>
<dbReference type="GO" id="GO:0003964">
    <property type="term" value="F:RNA-directed DNA polymerase activity"/>
    <property type="evidence" value="ECO:0007669"/>
    <property type="project" value="UniProtKB-KW"/>
</dbReference>
<dbReference type="AlphaFoldDB" id="A0AA88E2W0"/>
<evidence type="ECO:0000259" key="9">
    <source>
        <dbReference type="Pfam" id="PF17917"/>
    </source>
</evidence>
<name>A0AA88E2W0_FICCA</name>
<keyword evidence="8" id="KW-0695">RNA-directed DNA polymerase</keyword>
<sequence>MPNLPPLKMMRTSVAQARARGMRYIQIQFKFSLDYSNLSGFSVAFTNDLSINHSIVDCGVITIPRFLPLIGKIILWMDASHRHWGAVLYEEDKKGKRQICGYKSGTFKDSQLHHHSTFKELLAIKQGILKFEFHLIGNHFLVETDFAASKGMLKFKPNKAVLVSGLPIL</sequence>
<dbReference type="InterPro" id="IPR051320">
    <property type="entry name" value="Viral_Replic_Matur_Polypro"/>
</dbReference>
<organism evidence="10 12">
    <name type="scientific">Ficus carica</name>
    <name type="common">Common fig</name>
    <dbReference type="NCBI Taxonomy" id="3494"/>
    <lineage>
        <taxon>Eukaryota</taxon>
        <taxon>Viridiplantae</taxon>
        <taxon>Streptophyta</taxon>
        <taxon>Embryophyta</taxon>
        <taxon>Tracheophyta</taxon>
        <taxon>Spermatophyta</taxon>
        <taxon>Magnoliopsida</taxon>
        <taxon>eudicotyledons</taxon>
        <taxon>Gunneridae</taxon>
        <taxon>Pentapetalae</taxon>
        <taxon>rosids</taxon>
        <taxon>fabids</taxon>
        <taxon>Rosales</taxon>
        <taxon>Moraceae</taxon>
        <taxon>Ficeae</taxon>
        <taxon>Ficus</taxon>
    </lineage>
</organism>
<evidence type="ECO:0000256" key="4">
    <source>
        <dbReference type="ARBA" id="ARBA00022722"/>
    </source>
</evidence>
<keyword evidence="7" id="KW-0378">Hydrolase</keyword>